<evidence type="ECO:0000259" key="5">
    <source>
        <dbReference type="PROSITE" id="PS50893"/>
    </source>
</evidence>
<reference evidence="6" key="1">
    <citation type="submission" date="2019-06" db="EMBL/GenBank/DDBJ databases">
        <title>Complete genome sequence of Methylogaea oryzae strain JCM16910.</title>
        <authorList>
            <person name="Asakawa S."/>
        </authorList>
    </citation>
    <scope>NUCLEOTIDE SEQUENCE</scope>
    <source>
        <strain evidence="6">E10</strain>
    </source>
</reference>
<proteinExistence type="inferred from homology"/>
<dbReference type="GO" id="GO:0005524">
    <property type="term" value="F:ATP binding"/>
    <property type="evidence" value="ECO:0007669"/>
    <property type="project" value="UniProtKB-KW"/>
</dbReference>
<keyword evidence="2" id="KW-0813">Transport</keyword>
<dbReference type="SUPFAM" id="SSF52540">
    <property type="entry name" value="P-loop containing nucleoside triphosphate hydrolases"/>
    <property type="match status" value="1"/>
</dbReference>
<accession>A0A8D5AHM1</accession>
<dbReference type="PANTHER" id="PTHR43335">
    <property type="entry name" value="ABC TRANSPORTER, ATP-BINDING PROTEIN"/>
    <property type="match status" value="1"/>
</dbReference>
<protein>
    <submittedName>
        <fullName evidence="6">Multidrug ABC transporter ATP-binding protein</fullName>
    </submittedName>
</protein>
<keyword evidence="7" id="KW-1185">Reference proteome</keyword>
<organism evidence="6 7">
    <name type="scientific">Methylogaea oryzae</name>
    <dbReference type="NCBI Taxonomy" id="1295382"/>
    <lineage>
        <taxon>Bacteria</taxon>
        <taxon>Pseudomonadati</taxon>
        <taxon>Pseudomonadota</taxon>
        <taxon>Gammaproteobacteria</taxon>
        <taxon>Methylococcales</taxon>
        <taxon>Methylococcaceae</taxon>
        <taxon>Methylogaea</taxon>
    </lineage>
</organism>
<evidence type="ECO:0000313" key="6">
    <source>
        <dbReference type="EMBL" id="BBL71608.1"/>
    </source>
</evidence>
<evidence type="ECO:0000256" key="1">
    <source>
        <dbReference type="ARBA" id="ARBA00005417"/>
    </source>
</evidence>
<dbReference type="Proteomes" id="UP000824988">
    <property type="component" value="Chromosome"/>
</dbReference>
<sequence length="320" mass="35139">MNTLIQVEQLYRYYGDHLAVNNVSFTLEKGEILGFLGPNGAGKSSTMQMICGNLAPSSGQIRINGIDILDNPKEAKAELGYLPENPPVYRDLTVDEYLHYCAGLHRVAKDKTKAALDNAKERCGLTDVGDRLIGNLSKGYQQRVGIAQAILHSPAVIILDEPTVGLDPIQIREIRQLIRDLGREHGIILSTHILPEVQESCSRVQIIHRGELVLNDTIQGLEQRMGASSLMIATRQAADQAKLAAIAGVKSVEALDHNRIRIFHDKQANPAEQVAALAVAQNWGLYELTPEKRTIEQIFVEITQQAPPHLGEGAVKEVQA</sequence>
<keyword evidence="3" id="KW-0547">Nucleotide-binding</keyword>
<dbReference type="CDD" id="cd03230">
    <property type="entry name" value="ABC_DR_subfamily_A"/>
    <property type="match status" value="1"/>
</dbReference>
<gene>
    <name evidence="6" type="ORF">MoryE10_22140</name>
</gene>
<evidence type="ECO:0000256" key="3">
    <source>
        <dbReference type="ARBA" id="ARBA00022741"/>
    </source>
</evidence>
<dbReference type="InterPro" id="IPR027417">
    <property type="entry name" value="P-loop_NTPase"/>
</dbReference>
<dbReference type="SMART" id="SM00382">
    <property type="entry name" value="AAA"/>
    <property type="match status" value="1"/>
</dbReference>
<dbReference type="AlphaFoldDB" id="A0A8D5AHM1"/>
<dbReference type="PROSITE" id="PS50893">
    <property type="entry name" value="ABC_TRANSPORTER_2"/>
    <property type="match status" value="1"/>
</dbReference>
<dbReference type="RefSeq" id="WP_054773376.1">
    <property type="nucleotide sequence ID" value="NZ_AP019782.1"/>
</dbReference>
<comment type="similarity">
    <text evidence="1">Belongs to the ABC transporter superfamily.</text>
</comment>
<dbReference type="Gene3D" id="3.40.50.300">
    <property type="entry name" value="P-loop containing nucleotide triphosphate hydrolases"/>
    <property type="match status" value="1"/>
</dbReference>
<dbReference type="PANTHER" id="PTHR43335:SF4">
    <property type="entry name" value="ABC TRANSPORTER, ATP-BINDING PROTEIN"/>
    <property type="match status" value="1"/>
</dbReference>
<dbReference type="InterPro" id="IPR003439">
    <property type="entry name" value="ABC_transporter-like_ATP-bd"/>
</dbReference>
<feature type="domain" description="ABC transporter" evidence="5">
    <location>
        <begin position="5"/>
        <end position="234"/>
    </location>
</feature>
<dbReference type="KEGG" id="moz:MoryE10_22140"/>
<dbReference type="Pfam" id="PF00005">
    <property type="entry name" value="ABC_tran"/>
    <property type="match status" value="1"/>
</dbReference>
<keyword evidence="4 6" id="KW-0067">ATP-binding</keyword>
<dbReference type="InterPro" id="IPR003593">
    <property type="entry name" value="AAA+_ATPase"/>
</dbReference>
<evidence type="ECO:0000256" key="4">
    <source>
        <dbReference type="ARBA" id="ARBA00022840"/>
    </source>
</evidence>
<evidence type="ECO:0000256" key="2">
    <source>
        <dbReference type="ARBA" id="ARBA00022448"/>
    </source>
</evidence>
<name>A0A8D5AHM1_9GAMM</name>
<evidence type="ECO:0000313" key="7">
    <source>
        <dbReference type="Proteomes" id="UP000824988"/>
    </source>
</evidence>
<dbReference type="GO" id="GO:0016887">
    <property type="term" value="F:ATP hydrolysis activity"/>
    <property type="evidence" value="ECO:0007669"/>
    <property type="project" value="InterPro"/>
</dbReference>
<dbReference type="EMBL" id="AP019782">
    <property type="protein sequence ID" value="BBL71608.1"/>
    <property type="molecule type" value="Genomic_DNA"/>
</dbReference>